<keyword evidence="3 4" id="KW-0732">Signal</keyword>
<evidence type="ECO:0000313" key="7">
    <source>
        <dbReference type="Proteomes" id="UP000217895"/>
    </source>
</evidence>
<keyword evidence="7" id="KW-1185">Reference proteome</keyword>
<evidence type="ECO:0000256" key="3">
    <source>
        <dbReference type="ARBA" id="ARBA00022729"/>
    </source>
</evidence>
<dbReference type="Proteomes" id="UP000217895">
    <property type="component" value="Chromosome"/>
</dbReference>
<name>A0A1Z4JBZ6_LEPBY</name>
<dbReference type="PANTHER" id="PTHR30024:SF47">
    <property type="entry name" value="TAURINE-BINDING PERIPLASMIC PROTEIN"/>
    <property type="match status" value="1"/>
</dbReference>
<dbReference type="Gene3D" id="3.40.190.10">
    <property type="entry name" value="Periplasmic binding protein-like II"/>
    <property type="match status" value="2"/>
</dbReference>
<dbReference type="SUPFAM" id="SSF53850">
    <property type="entry name" value="Periplasmic binding protein-like II"/>
    <property type="match status" value="1"/>
</dbReference>
<comment type="similarity">
    <text evidence="2">Belongs to the bacterial solute-binding protein SsuA/TauA family.</text>
</comment>
<dbReference type="Pfam" id="PF09084">
    <property type="entry name" value="NMT1"/>
    <property type="match status" value="1"/>
</dbReference>
<feature type="domain" description="SsuA/THI5-like" evidence="5">
    <location>
        <begin position="42"/>
        <end position="237"/>
    </location>
</feature>
<gene>
    <name evidence="6" type="ORF">NIES2135_11060</name>
</gene>
<feature type="chain" id="PRO_5011109667" evidence="4">
    <location>
        <begin position="23"/>
        <end position="323"/>
    </location>
</feature>
<dbReference type="PROSITE" id="PS51257">
    <property type="entry name" value="PROKAR_LIPOPROTEIN"/>
    <property type="match status" value="1"/>
</dbReference>
<comment type="subcellular location">
    <subcellularLocation>
        <location evidence="1">Periplasm</location>
    </subcellularLocation>
</comment>
<reference evidence="6 7" key="1">
    <citation type="submission" date="2017-06" db="EMBL/GenBank/DDBJ databases">
        <title>Genome sequencing of cyanobaciteial culture collection at National Institute for Environmental Studies (NIES).</title>
        <authorList>
            <person name="Hirose Y."/>
            <person name="Shimura Y."/>
            <person name="Fujisawa T."/>
            <person name="Nakamura Y."/>
            <person name="Kawachi M."/>
        </authorList>
    </citation>
    <scope>NUCLEOTIDE SEQUENCE [LARGE SCALE GENOMIC DNA]</scope>
    <source>
        <strain evidence="6 7">NIES-2135</strain>
    </source>
</reference>
<dbReference type="AlphaFoldDB" id="A0A1Z4JBZ6"/>
<evidence type="ECO:0000256" key="4">
    <source>
        <dbReference type="SAM" id="SignalP"/>
    </source>
</evidence>
<feature type="signal peptide" evidence="4">
    <location>
        <begin position="1"/>
        <end position="22"/>
    </location>
</feature>
<accession>A0A1Z4JBZ6</accession>
<evidence type="ECO:0000259" key="5">
    <source>
        <dbReference type="Pfam" id="PF09084"/>
    </source>
</evidence>
<evidence type="ECO:0000256" key="2">
    <source>
        <dbReference type="ARBA" id="ARBA00010742"/>
    </source>
</evidence>
<sequence>MFKPRSISLIIIACITFFWSVACSPQSTPLAVSATPWSGYSGHHIAMKKDFYGQAGLKIQDLLYQSTTEQIDAFLAGKTDLAWVTAGDVIDMAGKDPSLKIIFLCDYSNGADGIVGRGIKTAADLKGKTVARENVLFEKVFLRAYLEKGGLSEKDLKIKDMSAAAAAAAFSAQRVDAAVTYEPFLTKALKESGGELLFSTKGTNLIADVLVTRSQLISDRRADLLTFLKAADKGIKLLEAGDESAIALAAQRLGTSSSELRAQLTGIALFDIEGNKTIGFNPQNPNNAIKNFELVAKAAYDFKVVQQPLDVKSIYDDSLVKAL</sequence>
<organism evidence="6 7">
    <name type="scientific">Leptolyngbya boryana NIES-2135</name>
    <dbReference type="NCBI Taxonomy" id="1973484"/>
    <lineage>
        <taxon>Bacteria</taxon>
        <taxon>Bacillati</taxon>
        <taxon>Cyanobacteriota</taxon>
        <taxon>Cyanophyceae</taxon>
        <taxon>Leptolyngbyales</taxon>
        <taxon>Leptolyngbyaceae</taxon>
        <taxon>Leptolyngbya group</taxon>
        <taxon>Leptolyngbya</taxon>
    </lineage>
</organism>
<dbReference type="GO" id="GO:0042597">
    <property type="term" value="C:periplasmic space"/>
    <property type="evidence" value="ECO:0007669"/>
    <property type="project" value="UniProtKB-SubCell"/>
</dbReference>
<proteinExistence type="inferred from homology"/>
<protein>
    <submittedName>
        <fullName evidence="6">NMT1/THI5 like domain-containing protein</fullName>
    </submittedName>
</protein>
<evidence type="ECO:0000256" key="1">
    <source>
        <dbReference type="ARBA" id="ARBA00004418"/>
    </source>
</evidence>
<dbReference type="PANTHER" id="PTHR30024">
    <property type="entry name" value="ALIPHATIC SULFONATES-BINDING PROTEIN-RELATED"/>
    <property type="match status" value="1"/>
</dbReference>
<evidence type="ECO:0000313" key="6">
    <source>
        <dbReference type="EMBL" id="BAY54289.1"/>
    </source>
</evidence>
<dbReference type="EMBL" id="AP018203">
    <property type="protein sequence ID" value="BAY54289.1"/>
    <property type="molecule type" value="Genomic_DNA"/>
</dbReference>
<dbReference type="InterPro" id="IPR015168">
    <property type="entry name" value="SsuA/THI5"/>
</dbReference>